<sequence length="390" mass="41894">MGVLKGVKIVEMAGIGPGPFCGMLLADLGAEIIVVDRPGADVGRPRPWELCSRGKRSITLDLKKPGAVDVFLRLIDGADALVEGMRPGVMERLGLGPDICLTRRPSLVYGRMTGYGQFGPLAQVPGHDANFIALSGALWVATQKHQRPEAPPTLLGDVAGGALYLALGVVAGILRAREDGRGQVVDAAMYDGSAHLLNLILSFLPLPEYGYSIENIRPAALGQHWDHAYECSDGKWIVIQAGEPQFYAELIRRLGLAHDQRFVKGQSTPENWQTLTIELSAIFRARSQAEWVAMLEGTETCFAPVLSPPEAALHPHAVARQIYQSVDGVLQAAPAPRFSLTPSAELSSIPPRGHHTEQVLSELGLSPELVETLTRDGALGSEPKTSADFV</sequence>
<dbReference type="InterPro" id="IPR023606">
    <property type="entry name" value="CoA-Trfase_III_dom_1_sf"/>
</dbReference>
<dbReference type="Gene3D" id="3.40.50.10540">
    <property type="entry name" value="Crotonobetainyl-coa:carnitine coa-transferase, domain 1"/>
    <property type="match status" value="1"/>
</dbReference>
<dbReference type="SUPFAM" id="SSF89796">
    <property type="entry name" value="CoA-transferase family III (CaiB/BaiF)"/>
    <property type="match status" value="1"/>
</dbReference>
<dbReference type="PANTHER" id="PTHR48228">
    <property type="entry name" value="SUCCINYL-COA--D-CITRAMALATE COA-TRANSFERASE"/>
    <property type="match status" value="1"/>
</dbReference>
<dbReference type="PANTHER" id="PTHR48228:SF5">
    <property type="entry name" value="ALPHA-METHYLACYL-COA RACEMASE"/>
    <property type="match status" value="1"/>
</dbReference>
<organism evidence="1 2">
    <name type="scientific">Mesorhizobium australafricanum</name>
    <dbReference type="NCBI Taxonomy" id="3072311"/>
    <lineage>
        <taxon>Bacteria</taxon>
        <taxon>Pseudomonadati</taxon>
        <taxon>Pseudomonadota</taxon>
        <taxon>Alphaproteobacteria</taxon>
        <taxon>Hyphomicrobiales</taxon>
        <taxon>Phyllobacteriaceae</taxon>
        <taxon>Mesorhizobium</taxon>
    </lineage>
</organism>
<comment type="caution">
    <text evidence="1">The sequence shown here is derived from an EMBL/GenBank/DDBJ whole genome shotgun (WGS) entry which is preliminary data.</text>
</comment>
<dbReference type="Pfam" id="PF02515">
    <property type="entry name" value="CoA_transf_3"/>
    <property type="match status" value="1"/>
</dbReference>
<dbReference type="RefSeq" id="WP_320216423.1">
    <property type="nucleotide sequence ID" value="NZ_JAVIIS010000038.1"/>
</dbReference>
<name>A0ABU4X5S0_9HYPH</name>
<protein>
    <submittedName>
        <fullName evidence="1">CaiB/BaiF CoA-transferase family protein</fullName>
    </submittedName>
</protein>
<evidence type="ECO:0000313" key="2">
    <source>
        <dbReference type="Proteomes" id="UP001272097"/>
    </source>
</evidence>
<evidence type="ECO:0000313" key="1">
    <source>
        <dbReference type="EMBL" id="MDX8442419.1"/>
    </source>
</evidence>
<dbReference type="Gene3D" id="3.30.1540.10">
    <property type="entry name" value="formyl-coa transferase, domain 3"/>
    <property type="match status" value="1"/>
</dbReference>
<accession>A0ABU4X5S0</accession>
<dbReference type="InterPro" id="IPR050509">
    <property type="entry name" value="CoA-transferase_III"/>
</dbReference>
<dbReference type="InterPro" id="IPR044855">
    <property type="entry name" value="CoA-Trfase_III_dom3_sf"/>
</dbReference>
<dbReference type="Proteomes" id="UP001272097">
    <property type="component" value="Unassembled WGS sequence"/>
</dbReference>
<dbReference type="InterPro" id="IPR003673">
    <property type="entry name" value="CoA-Trfase_fam_III"/>
</dbReference>
<reference evidence="1 2" key="1">
    <citation type="submission" date="2023-08" db="EMBL/GenBank/DDBJ databases">
        <title>Implementing the SeqCode for naming new Mesorhizobium species isolated from Vachellia karroo root nodules.</title>
        <authorList>
            <person name="Van Lill M."/>
        </authorList>
    </citation>
    <scope>NUCLEOTIDE SEQUENCE [LARGE SCALE GENOMIC DNA]</scope>
    <source>
        <strain evidence="1 2">VK3E</strain>
    </source>
</reference>
<proteinExistence type="predicted"/>
<keyword evidence="2" id="KW-1185">Reference proteome</keyword>
<gene>
    <name evidence="1" type="ORF">RFM51_22800</name>
</gene>
<dbReference type="EMBL" id="JAVIIS010000038">
    <property type="protein sequence ID" value="MDX8442419.1"/>
    <property type="molecule type" value="Genomic_DNA"/>
</dbReference>